<protein>
    <recommendedName>
        <fullName evidence="17">Cytochrome P450</fullName>
    </recommendedName>
</protein>
<dbReference type="GO" id="GO:0004497">
    <property type="term" value="F:monooxygenase activity"/>
    <property type="evidence" value="ECO:0007669"/>
    <property type="project" value="UniProtKB-KW"/>
</dbReference>
<evidence type="ECO:0000256" key="13">
    <source>
        <dbReference type="PIRSR" id="PIRSR602401-1"/>
    </source>
</evidence>
<keyword evidence="9" id="KW-0560">Oxidoreductase</keyword>
<feature type="non-terminal residue" evidence="15">
    <location>
        <position position="1"/>
    </location>
</feature>
<evidence type="ECO:0000256" key="8">
    <source>
        <dbReference type="ARBA" id="ARBA00022989"/>
    </source>
</evidence>
<evidence type="ECO:0000256" key="14">
    <source>
        <dbReference type="SAM" id="Phobius"/>
    </source>
</evidence>
<keyword evidence="12 14" id="KW-0472">Membrane</keyword>
<dbReference type="EMBL" id="JANBPK010000873">
    <property type="protein sequence ID" value="KAJ2929460.1"/>
    <property type="molecule type" value="Genomic_DNA"/>
</dbReference>
<evidence type="ECO:0000256" key="11">
    <source>
        <dbReference type="ARBA" id="ARBA00023033"/>
    </source>
</evidence>
<sequence length="566" mass="64092">MNARTFVARPVLGPLLQIVSIYGATWVGWKLLRKLLSKSPLDNLSGPPGGSWSEGHFDQFWSYTGWAFHKELAEKYGPVSKLRGPFGQTIMYVYDPKALHHIFVKWNGRDLWQGPVFDHRGGSSKTEEDDESSIFHRAHARFNSHILRRDEQGKYHLSASKLYAFSIWLTCGLEQLRDTFLQKMANGPQEVDMEDWLTRTALELVGQSGLGFSFDPLTENGEQHHYSHSVKNFIPVGDKLMVARHFILPLVYNIGTPRFRRWVVDTLPWKDLHELRDIVDVMQDTAVEIVESKKRAIEAGDEAILQQIGKGNDIISILIKENMKASEEDKLPEDELIGQVSSLTFAAMDTTSNALCRTLYVLCERQDAQDRLRAEIRAARRKIGGGELGYDELVSLPYLDAVCRETLRLYPPVSTVVREAREDIILPFSKPIRGKDGTEMHEVLVPKGTTVFPSILSSNRNPDIWGPDADEWKPERWMDGLPDSVAEARIPGIYSHLMTFIGGSRACIGFKFSQLEMKIVLCVMLDKFKFSLPKDRKIFWRMTGIVSPSIEGGSKAEMPILVSLAD</sequence>
<dbReference type="AlphaFoldDB" id="A0A9W8J783"/>
<dbReference type="GO" id="GO:0016705">
    <property type="term" value="F:oxidoreductase activity, acting on paired donors, with incorporation or reduction of molecular oxygen"/>
    <property type="evidence" value="ECO:0007669"/>
    <property type="project" value="InterPro"/>
</dbReference>
<dbReference type="Pfam" id="PF00067">
    <property type="entry name" value="p450"/>
    <property type="match status" value="1"/>
</dbReference>
<dbReference type="InterPro" id="IPR001128">
    <property type="entry name" value="Cyt_P450"/>
</dbReference>
<dbReference type="InterPro" id="IPR002401">
    <property type="entry name" value="Cyt_P450_E_grp-I"/>
</dbReference>
<dbReference type="PRINTS" id="PR00385">
    <property type="entry name" value="P450"/>
</dbReference>
<evidence type="ECO:0000256" key="1">
    <source>
        <dbReference type="ARBA" id="ARBA00001971"/>
    </source>
</evidence>
<dbReference type="GO" id="GO:0005506">
    <property type="term" value="F:iron ion binding"/>
    <property type="evidence" value="ECO:0007669"/>
    <property type="project" value="InterPro"/>
</dbReference>
<dbReference type="PANTHER" id="PTHR24305">
    <property type="entry name" value="CYTOCHROME P450"/>
    <property type="match status" value="1"/>
</dbReference>
<dbReference type="InterPro" id="IPR050121">
    <property type="entry name" value="Cytochrome_P450_monoxygenase"/>
</dbReference>
<keyword evidence="10 13" id="KW-0408">Iron</keyword>
<evidence type="ECO:0000256" key="10">
    <source>
        <dbReference type="ARBA" id="ARBA00023004"/>
    </source>
</evidence>
<dbReference type="PRINTS" id="PR00463">
    <property type="entry name" value="EP450I"/>
</dbReference>
<evidence type="ECO:0008006" key="17">
    <source>
        <dbReference type="Google" id="ProtNLM"/>
    </source>
</evidence>
<name>A0A9W8J783_9AGAR</name>
<dbReference type="Proteomes" id="UP001140091">
    <property type="component" value="Unassembled WGS sequence"/>
</dbReference>
<dbReference type="OrthoDB" id="1470350at2759"/>
<evidence type="ECO:0000256" key="4">
    <source>
        <dbReference type="ARBA" id="ARBA00010617"/>
    </source>
</evidence>
<dbReference type="SUPFAM" id="SSF48264">
    <property type="entry name" value="Cytochrome P450"/>
    <property type="match status" value="1"/>
</dbReference>
<proteinExistence type="inferred from homology"/>
<organism evidence="15 16">
    <name type="scientific">Candolleomyces eurysporus</name>
    <dbReference type="NCBI Taxonomy" id="2828524"/>
    <lineage>
        <taxon>Eukaryota</taxon>
        <taxon>Fungi</taxon>
        <taxon>Dikarya</taxon>
        <taxon>Basidiomycota</taxon>
        <taxon>Agaricomycotina</taxon>
        <taxon>Agaricomycetes</taxon>
        <taxon>Agaricomycetidae</taxon>
        <taxon>Agaricales</taxon>
        <taxon>Agaricineae</taxon>
        <taxon>Psathyrellaceae</taxon>
        <taxon>Candolleomyces</taxon>
    </lineage>
</organism>
<evidence type="ECO:0000256" key="2">
    <source>
        <dbReference type="ARBA" id="ARBA00004370"/>
    </source>
</evidence>
<comment type="similarity">
    <text evidence="4">Belongs to the cytochrome P450 family.</text>
</comment>
<reference evidence="15" key="1">
    <citation type="submission" date="2022-06" db="EMBL/GenBank/DDBJ databases">
        <title>Genome Sequence of Candolleomyces eurysporus.</title>
        <authorList>
            <person name="Buettner E."/>
        </authorList>
    </citation>
    <scope>NUCLEOTIDE SEQUENCE</scope>
    <source>
        <strain evidence="15">VTCC 930004</strain>
    </source>
</reference>
<evidence type="ECO:0000313" key="15">
    <source>
        <dbReference type="EMBL" id="KAJ2929460.1"/>
    </source>
</evidence>
<gene>
    <name evidence="15" type="ORF">H1R20_g7637</name>
</gene>
<accession>A0A9W8J783</accession>
<evidence type="ECO:0000256" key="5">
    <source>
        <dbReference type="ARBA" id="ARBA00022617"/>
    </source>
</evidence>
<evidence type="ECO:0000256" key="9">
    <source>
        <dbReference type="ARBA" id="ARBA00023002"/>
    </source>
</evidence>
<comment type="caution">
    <text evidence="15">The sequence shown here is derived from an EMBL/GenBank/DDBJ whole genome shotgun (WGS) entry which is preliminary data.</text>
</comment>
<keyword evidence="16" id="KW-1185">Reference proteome</keyword>
<evidence type="ECO:0000256" key="7">
    <source>
        <dbReference type="ARBA" id="ARBA00022723"/>
    </source>
</evidence>
<feature type="transmembrane region" description="Helical" evidence="14">
    <location>
        <begin position="12"/>
        <end position="32"/>
    </location>
</feature>
<dbReference type="InterPro" id="IPR036396">
    <property type="entry name" value="Cyt_P450_sf"/>
</dbReference>
<dbReference type="GO" id="GO:0020037">
    <property type="term" value="F:heme binding"/>
    <property type="evidence" value="ECO:0007669"/>
    <property type="project" value="InterPro"/>
</dbReference>
<comment type="pathway">
    <text evidence="3">Secondary metabolite biosynthesis; terpenoid biosynthesis.</text>
</comment>
<evidence type="ECO:0000256" key="6">
    <source>
        <dbReference type="ARBA" id="ARBA00022692"/>
    </source>
</evidence>
<keyword evidence="11" id="KW-0503">Monooxygenase</keyword>
<dbReference type="PANTHER" id="PTHR24305:SF166">
    <property type="entry name" value="CYTOCHROME P450 12A4, MITOCHONDRIAL-RELATED"/>
    <property type="match status" value="1"/>
</dbReference>
<keyword evidence="8 14" id="KW-1133">Transmembrane helix</keyword>
<evidence type="ECO:0000313" key="16">
    <source>
        <dbReference type="Proteomes" id="UP001140091"/>
    </source>
</evidence>
<dbReference type="Gene3D" id="1.10.630.10">
    <property type="entry name" value="Cytochrome P450"/>
    <property type="match status" value="1"/>
</dbReference>
<feature type="binding site" description="axial binding residue" evidence="13">
    <location>
        <position position="507"/>
    </location>
    <ligand>
        <name>heme</name>
        <dbReference type="ChEBI" id="CHEBI:30413"/>
    </ligand>
    <ligandPart>
        <name>Fe</name>
        <dbReference type="ChEBI" id="CHEBI:18248"/>
    </ligandPart>
</feature>
<dbReference type="GO" id="GO:0016020">
    <property type="term" value="C:membrane"/>
    <property type="evidence" value="ECO:0007669"/>
    <property type="project" value="UniProtKB-SubCell"/>
</dbReference>
<comment type="cofactor">
    <cofactor evidence="1 13">
        <name>heme</name>
        <dbReference type="ChEBI" id="CHEBI:30413"/>
    </cofactor>
</comment>
<comment type="subcellular location">
    <subcellularLocation>
        <location evidence="2">Membrane</location>
    </subcellularLocation>
</comment>
<evidence type="ECO:0000256" key="3">
    <source>
        <dbReference type="ARBA" id="ARBA00004721"/>
    </source>
</evidence>
<keyword evidence="7 13" id="KW-0479">Metal-binding</keyword>
<keyword evidence="6 14" id="KW-0812">Transmembrane</keyword>
<keyword evidence="5 13" id="KW-0349">Heme</keyword>
<evidence type="ECO:0000256" key="12">
    <source>
        <dbReference type="ARBA" id="ARBA00023136"/>
    </source>
</evidence>